<dbReference type="GO" id="GO:1900445">
    <property type="term" value="P:positive regulation of filamentous growth of a population of unicellular organisms in response to biotic stimulus"/>
    <property type="evidence" value="ECO:0007669"/>
    <property type="project" value="UniProtKB-ARBA"/>
</dbReference>
<evidence type="ECO:0000259" key="3">
    <source>
        <dbReference type="PROSITE" id="PS50110"/>
    </source>
</evidence>
<organism evidence="4 5">
    <name type="scientific">Pichia kudriavzevii</name>
    <name type="common">Yeast</name>
    <name type="synonym">Issatchenkia orientalis</name>
    <dbReference type="NCBI Taxonomy" id="4909"/>
    <lineage>
        <taxon>Eukaryota</taxon>
        <taxon>Fungi</taxon>
        <taxon>Dikarya</taxon>
        <taxon>Ascomycota</taxon>
        <taxon>Saccharomycotina</taxon>
        <taxon>Pichiomycetes</taxon>
        <taxon>Pichiales</taxon>
        <taxon>Pichiaceae</taxon>
        <taxon>Pichia</taxon>
    </lineage>
</organism>
<dbReference type="Proteomes" id="UP000029867">
    <property type="component" value="Unassembled WGS sequence"/>
</dbReference>
<feature type="domain" description="Response regulatory" evidence="3">
    <location>
        <begin position="1"/>
        <end position="106"/>
    </location>
</feature>
<evidence type="ECO:0000313" key="5">
    <source>
        <dbReference type="Proteomes" id="UP000029867"/>
    </source>
</evidence>
<dbReference type="InterPro" id="IPR011006">
    <property type="entry name" value="CheY-like_superfamily"/>
</dbReference>
<dbReference type="GO" id="GO:0000160">
    <property type="term" value="P:phosphorelay signal transduction system"/>
    <property type="evidence" value="ECO:0007669"/>
    <property type="project" value="InterPro"/>
</dbReference>
<gene>
    <name evidence="4" type="ORF">JL09_g3616</name>
</gene>
<dbReference type="eggNOG" id="KOG0519">
    <property type="taxonomic scope" value="Eukaryota"/>
</dbReference>
<evidence type="ECO:0000256" key="2">
    <source>
        <dbReference type="PROSITE-ProRule" id="PRU00169"/>
    </source>
</evidence>
<accession>A0A099NWM1</accession>
<dbReference type="Pfam" id="PF00072">
    <property type="entry name" value="Response_reg"/>
    <property type="match status" value="1"/>
</dbReference>
<dbReference type="EMBL" id="JQFK01000041">
    <property type="protein sequence ID" value="KGK37218.1"/>
    <property type="molecule type" value="Genomic_DNA"/>
</dbReference>
<dbReference type="GO" id="GO:0006950">
    <property type="term" value="P:response to stress"/>
    <property type="evidence" value="ECO:0007669"/>
    <property type="project" value="UniProtKB-ARBA"/>
</dbReference>
<sequence>MLELEGITNISMARDGKDAVEFVRETINSKTEPYDLILMDVQMPNMDGLTATKIIRTELGYTGPIVALTAFADISNEKGCIDAGMSGFLSKPIRRNLLVGILKQLFDDKDKNTRRSI</sequence>
<dbReference type="SUPFAM" id="SSF52172">
    <property type="entry name" value="CheY-like"/>
    <property type="match status" value="1"/>
</dbReference>
<feature type="modified residue" description="4-aspartylphosphate" evidence="2">
    <location>
        <position position="40"/>
    </location>
</feature>
<dbReference type="VEuPathDB" id="FungiDB:C5L36_0C07140"/>
<keyword evidence="1 2" id="KW-0597">Phosphoprotein</keyword>
<dbReference type="PANTHER" id="PTHR43719">
    <property type="entry name" value="TWO-COMPONENT HISTIDINE KINASE"/>
    <property type="match status" value="1"/>
</dbReference>
<proteinExistence type="predicted"/>
<comment type="caution">
    <text evidence="4">The sequence shown here is derived from an EMBL/GenBank/DDBJ whole genome shotgun (WGS) entry which is preliminary data.</text>
</comment>
<name>A0A099NWM1_PICKU</name>
<dbReference type="PANTHER" id="PTHR43719:SF34">
    <property type="entry name" value="TWO-COMPONENT SYSTEM PROTEIN B"/>
    <property type="match status" value="1"/>
</dbReference>
<dbReference type="Gene3D" id="3.40.50.2300">
    <property type="match status" value="1"/>
</dbReference>
<dbReference type="InterPro" id="IPR050956">
    <property type="entry name" value="2C_system_His_kinase"/>
</dbReference>
<dbReference type="AlphaFoldDB" id="A0A099NWM1"/>
<protein>
    <recommendedName>
        <fullName evidence="3">Response regulatory domain-containing protein</fullName>
    </recommendedName>
</protein>
<evidence type="ECO:0000256" key="1">
    <source>
        <dbReference type="ARBA" id="ARBA00022553"/>
    </source>
</evidence>
<dbReference type="HOGENOM" id="CLU_000445_69_12_1"/>
<dbReference type="CDD" id="cd17546">
    <property type="entry name" value="REC_hyHK_CKI1_RcsC-like"/>
    <property type="match status" value="1"/>
</dbReference>
<dbReference type="PROSITE" id="PS50110">
    <property type="entry name" value="RESPONSE_REGULATORY"/>
    <property type="match status" value="1"/>
</dbReference>
<reference evidence="5" key="1">
    <citation type="journal article" date="2014" name="Microb. Cell Fact.">
        <title>Exploiting Issatchenkia orientalis SD108 for succinic acid production.</title>
        <authorList>
            <person name="Xiao H."/>
            <person name="Shao Z."/>
            <person name="Jiang Y."/>
            <person name="Dole S."/>
            <person name="Zhao H."/>
        </authorList>
    </citation>
    <scope>NUCLEOTIDE SEQUENCE [LARGE SCALE GENOMIC DNA]</scope>
    <source>
        <strain evidence="5">SD108</strain>
    </source>
</reference>
<evidence type="ECO:0000313" key="4">
    <source>
        <dbReference type="EMBL" id="KGK37218.1"/>
    </source>
</evidence>
<dbReference type="InterPro" id="IPR001789">
    <property type="entry name" value="Sig_transdc_resp-reg_receiver"/>
</dbReference>
<dbReference type="GO" id="GO:0036180">
    <property type="term" value="P:filamentous growth of a population of unicellular organisms in response to biotic stimulus"/>
    <property type="evidence" value="ECO:0007669"/>
    <property type="project" value="UniProtKB-ARBA"/>
</dbReference>
<dbReference type="SMART" id="SM00448">
    <property type="entry name" value="REC"/>
    <property type="match status" value="1"/>
</dbReference>